<comment type="catalytic activity">
    <reaction evidence="1">
        <text>5-hydroxy-2-oxo-4-ureido-2,5-dihydro-1H-imidazole-5-carboxylate + H(+) = (S)-allantoin + CO2</text>
        <dbReference type="Rhea" id="RHEA:26301"/>
        <dbReference type="ChEBI" id="CHEBI:15378"/>
        <dbReference type="ChEBI" id="CHEBI:15678"/>
        <dbReference type="ChEBI" id="CHEBI:16526"/>
        <dbReference type="ChEBI" id="CHEBI:58639"/>
        <dbReference type="EC" id="4.1.1.97"/>
    </reaction>
</comment>
<dbReference type="InterPro" id="IPR017580">
    <property type="entry name" value="OHCU_decarboxylase-1"/>
</dbReference>
<dbReference type="GO" id="GO:0006144">
    <property type="term" value="P:purine nucleobase metabolic process"/>
    <property type="evidence" value="ECO:0007669"/>
    <property type="project" value="UniProtKB-KW"/>
</dbReference>
<dbReference type="EMBL" id="FTNE01000011">
    <property type="protein sequence ID" value="SIQ88986.1"/>
    <property type="molecule type" value="Genomic_DNA"/>
</dbReference>
<feature type="domain" description="Oxo-4-hydroxy-4-carboxy-5-ureidoimidazoline decarboxylase" evidence="7">
    <location>
        <begin position="12"/>
        <end position="165"/>
    </location>
</feature>
<evidence type="ECO:0000256" key="5">
    <source>
        <dbReference type="ARBA" id="ARBA00022793"/>
    </source>
</evidence>
<evidence type="ECO:0000256" key="3">
    <source>
        <dbReference type="ARBA" id="ARBA00012257"/>
    </source>
</evidence>
<evidence type="ECO:0000313" key="9">
    <source>
        <dbReference type="Proteomes" id="UP000186308"/>
    </source>
</evidence>
<dbReference type="GO" id="GO:0019628">
    <property type="term" value="P:urate catabolic process"/>
    <property type="evidence" value="ECO:0007669"/>
    <property type="project" value="UniProtKB-UniPathway"/>
</dbReference>
<accession>A0A8G2FLG1</accession>
<keyword evidence="5" id="KW-0210">Decarboxylase</keyword>
<dbReference type="SUPFAM" id="SSF158694">
    <property type="entry name" value="UraD-Like"/>
    <property type="match status" value="1"/>
</dbReference>
<comment type="pathway">
    <text evidence="2">Purine metabolism; urate degradation; (S)-allantoin from urate: step 3/3.</text>
</comment>
<dbReference type="RefSeq" id="WP_029313019.1">
    <property type="nucleotide sequence ID" value="NZ_FTNE01000011.1"/>
</dbReference>
<organism evidence="8 9">
    <name type="scientific">Acidiphilium rubrum</name>
    <dbReference type="NCBI Taxonomy" id="526"/>
    <lineage>
        <taxon>Bacteria</taxon>
        <taxon>Pseudomonadati</taxon>
        <taxon>Pseudomonadota</taxon>
        <taxon>Alphaproteobacteria</taxon>
        <taxon>Acetobacterales</taxon>
        <taxon>Acidocellaceae</taxon>
        <taxon>Acidiphilium</taxon>
    </lineage>
</organism>
<dbReference type="OrthoDB" id="9800909at2"/>
<reference evidence="8 9" key="1">
    <citation type="submission" date="2017-01" db="EMBL/GenBank/DDBJ databases">
        <authorList>
            <person name="Varghese N."/>
            <person name="Submissions S."/>
        </authorList>
    </citation>
    <scope>NUCLEOTIDE SEQUENCE [LARGE SCALE GENOMIC DNA]</scope>
    <source>
        <strain evidence="8 9">ATCC 35905</strain>
    </source>
</reference>
<sequence>MSREPDMIEALNRMSAAGFAATLAAVYEHSPWVAEQAAQCRPFATIAVLAGTMQKLVRDADPERRLQLLRAHPELGQGGHLTDHSSSEQSFAGFDQLTPESAEQLAFLNRRYRERFGFPFIIAVRGQKDAPAIIERLEQRLGNDPPTEMTIALEEIGRIAWFRLQQLREPAR</sequence>
<dbReference type="Gene3D" id="1.10.3330.10">
    <property type="entry name" value="Oxo-4-hydroxy-4-carboxy-5-ureidoimidazoline decarboxylase"/>
    <property type="match status" value="1"/>
</dbReference>
<dbReference type="EC" id="4.1.1.97" evidence="3"/>
<evidence type="ECO:0000259" key="7">
    <source>
        <dbReference type="Pfam" id="PF09349"/>
    </source>
</evidence>
<evidence type="ECO:0000256" key="2">
    <source>
        <dbReference type="ARBA" id="ARBA00004754"/>
    </source>
</evidence>
<dbReference type="GO" id="GO:0051997">
    <property type="term" value="F:2-oxo-4-hydroxy-4-carboxy-5-ureidoimidazoline decarboxylase activity"/>
    <property type="evidence" value="ECO:0007669"/>
    <property type="project" value="UniProtKB-EC"/>
</dbReference>
<proteinExistence type="predicted"/>
<evidence type="ECO:0000256" key="4">
    <source>
        <dbReference type="ARBA" id="ARBA00022631"/>
    </source>
</evidence>
<dbReference type="InterPro" id="IPR036778">
    <property type="entry name" value="OHCU_decarboxylase_sf"/>
</dbReference>
<evidence type="ECO:0000313" key="8">
    <source>
        <dbReference type="EMBL" id="SIQ88986.1"/>
    </source>
</evidence>
<dbReference type="NCBIfam" id="TIGR03164">
    <property type="entry name" value="UHCUDC"/>
    <property type="match status" value="1"/>
</dbReference>
<dbReference type="PANTHER" id="PTHR43466:SF1">
    <property type="entry name" value="2-OXO-4-HYDROXY-4-CARBOXY-5-UREIDOIMIDAZOLINE DECARBOXYLASE-RELATED"/>
    <property type="match status" value="1"/>
</dbReference>
<protein>
    <recommendedName>
        <fullName evidence="3">2-oxo-4-hydroxy-4-carboxy-5-ureidoimidazoline decarboxylase</fullName>
        <ecNumber evidence="3">4.1.1.97</ecNumber>
    </recommendedName>
</protein>
<dbReference type="PANTHER" id="PTHR43466">
    <property type="entry name" value="2-OXO-4-HYDROXY-4-CARBOXY-5-UREIDOIMIDAZOLINE DECARBOXYLASE-RELATED"/>
    <property type="match status" value="1"/>
</dbReference>
<keyword evidence="6" id="KW-0456">Lyase</keyword>
<dbReference type="UniPathway" id="UPA00394">
    <property type="reaction ID" value="UER00652"/>
</dbReference>
<dbReference type="GO" id="GO:0000255">
    <property type="term" value="P:allantoin metabolic process"/>
    <property type="evidence" value="ECO:0007669"/>
    <property type="project" value="InterPro"/>
</dbReference>
<evidence type="ECO:0000256" key="6">
    <source>
        <dbReference type="ARBA" id="ARBA00023239"/>
    </source>
</evidence>
<dbReference type="Proteomes" id="UP000186308">
    <property type="component" value="Unassembled WGS sequence"/>
</dbReference>
<keyword evidence="4" id="KW-0659">Purine metabolism</keyword>
<keyword evidence="9" id="KW-1185">Reference proteome</keyword>
<name>A0A8G2FLG1_ACIRU</name>
<comment type="caution">
    <text evidence="8">The sequence shown here is derived from an EMBL/GenBank/DDBJ whole genome shotgun (WGS) entry which is preliminary data.</text>
</comment>
<dbReference type="Pfam" id="PF09349">
    <property type="entry name" value="OHCU_decarbox"/>
    <property type="match status" value="1"/>
</dbReference>
<evidence type="ECO:0000256" key="1">
    <source>
        <dbReference type="ARBA" id="ARBA00001163"/>
    </source>
</evidence>
<gene>
    <name evidence="8" type="ORF">SAMN05421828_11134</name>
</gene>
<dbReference type="AlphaFoldDB" id="A0A8G2FLG1"/>
<dbReference type="InterPro" id="IPR018020">
    <property type="entry name" value="OHCU_decarboxylase"/>
</dbReference>